<protein>
    <submittedName>
        <fullName evidence="2">Uncharacterized protein</fullName>
    </submittedName>
</protein>
<organism evidence="2 3">
    <name type="scientific">Babesia duncani</name>
    <dbReference type="NCBI Taxonomy" id="323732"/>
    <lineage>
        <taxon>Eukaryota</taxon>
        <taxon>Sar</taxon>
        <taxon>Alveolata</taxon>
        <taxon>Apicomplexa</taxon>
        <taxon>Aconoidasida</taxon>
        <taxon>Piroplasmida</taxon>
        <taxon>Babesiidae</taxon>
        <taxon>Babesia</taxon>
    </lineage>
</organism>
<evidence type="ECO:0000313" key="3">
    <source>
        <dbReference type="Proteomes" id="UP001214638"/>
    </source>
</evidence>
<dbReference type="Proteomes" id="UP001214638">
    <property type="component" value="Unassembled WGS sequence"/>
</dbReference>
<feature type="compositionally biased region" description="Basic residues" evidence="1">
    <location>
        <begin position="275"/>
        <end position="289"/>
    </location>
</feature>
<dbReference type="EMBL" id="JALLKP010000002">
    <property type="protein sequence ID" value="KAK2196388.1"/>
    <property type="molecule type" value="Genomic_DNA"/>
</dbReference>
<feature type="region of interest" description="Disordered" evidence="1">
    <location>
        <begin position="1"/>
        <end position="24"/>
    </location>
</feature>
<comment type="caution">
    <text evidence="2">The sequence shown here is derived from an EMBL/GenBank/DDBJ whole genome shotgun (WGS) entry which is preliminary data.</text>
</comment>
<dbReference type="RefSeq" id="XP_067803230.1">
    <property type="nucleotide sequence ID" value="XM_067946666.1"/>
</dbReference>
<gene>
    <name evidence="2" type="ORF">BdWA1_001632</name>
</gene>
<evidence type="ECO:0000313" key="2">
    <source>
        <dbReference type="EMBL" id="KAK2196388.1"/>
    </source>
</evidence>
<evidence type="ECO:0000256" key="1">
    <source>
        <dbReference type="SAM" id="MobiDB-lite"/>
    </source>
</evidence>
<dbReference type="AlphaFoldDB" id="A0AAD9UNT8"/>
<dbReference type="KEGG" id="bdw:94335930"/>
<name>A0AAD9UNT8_9APIC</name>
<reference evidence="2" key="1">
    <citation type="journal article" date="2023" name="Nat. Microbiol.">
        <title>Babesia duncani multi-omics identifies virulence factors and drug targets.</title>
        <authorList>
            <person name="Singh P."/>
            <person name="Lonardi S."/>
            <person name="Liang Q."/>
            <person name="Vydyam P."/>
            <person name="Khabirova E."/>
            <person name="Fang T."/>
            <person name="Gihaz S."/>
            <person name="Thekkiniath J."/>
            <person name="Munshi M."/>
            <person name="Abel S."/>
            <person name="Ciampossin L."/>
            <person name="Batugedara G."/>
            <person name="Gupta M."/>
            <person name="Lu X.M."/>
            <person name="Lenz T."/>
            <person name="Chakravarty S."/>
            <person name="Cornillot E."/>
            <person name="Hu Y."/>
            <person name="Ma W."/>
            <person name="Gonzalez L.M."/>
            <person name="Sanchez S."/>
            <person name="Estrada K."/>
            <person name="Sanchez-Flores A."/>
            <person name="Montero E."/>
            <person name="Harb O.S."/>
            <person name="Le Roch K.G."/>
            <person name="Mamoun C.B."/>
        </authorList>
    </citation>
    <scope>NUCLEOTIDE SEQUENCE</scope>
    <source>
        <strain evidence="2">WA1</strain>
    </source>
</reference>
<keyword evidence="3" id="KW-1185">Reference proteome</keyword>
<feature type="region of interest" description="Disordered" evidence="1">
    <location>
        <begin position="40"/>
        <end position="310"/>
    </location>
</feature>
<accession>A0AAD9UNT8</accession>
<feature type="compositionally biased region" description="Polar residues" evidence="1">
    <location>
        <begin position="68"/>
        <end position="77"/>
    </location>
</feature>
<feature type="compositionally biased region" description="Basic and acidic residues" evidence="1">
    <location>
        <begin position="1"/>
        <end position="13"/>
    </location>
</feature>
<dbReference type="GeneID" id="94335930"/>
<feature type="compositionally biased region" description="Basic and acidic residues" evidence="1">
    <location>
        <begin position="224"/>
        <end position="239"/>
    </location>
</feature>
<feature type="compositionally biased region" description="Polar residues" evidence="1">
    <location>
        <begin position="297"/>
        <end position="306"/>
    </location>
</feature>
<feature type="compositionally biased region" description="Basic residues" evidence="1">
    <location>
        <begin position="197"/>
        <end position="210"/>
    </location>
</feature>
<feature type="compositionally biased region" description="Basic and acidic residues" evidence="1">
    <location>
        <begin position="40"/>
        <end position="55"/>
    </location>
</feature>
<feature type="compositionally biased region" description="Basic and acidic residues" evidence="1">
    <location>
        <begin position="262"/>
        <end position="274"/>
    </location>
</feature>
<feature type="compositionally biased region" description="Polar residues" evidence="1">
    <location>
        <begin position="112"/>
        <end position="124"/>
    </location>
</feature>
<sequence>MEERGLGDRRGDDAGNFNPASSLREMRKIKYYEYMFAKMATEERSKKGHGTKSEDSDAEEEKPLKSTPKASSSSTIQKGKGGPFQQSTSDLSKYDKSLAPIPASTTKHRQGTARSAQSKHTQQPRPADASESLDFVQAPHSLNQGGPTELAQPQEPAEAEEFVDQQEPTDPQLAAIKIEPDTCTPPPASPSAYSRSGGKKQRGKKTKKTRPSPLAHADPSLVKQDPDLEGSRIESEKMTRSQYDSASDNDEDFHESDITPIDIDKVVRSSDNRRGSKSSRRKRQRKPYSTRRGSDVPSGTSSSLNPNGAMHAMDYTTRARVISIQEAERMISLYCRDFDLETFANLVHSGQIYNETEQDSKPKFLLDPRRIVEHPTLNQPNPPPPPVPQNPLQLTFKHLLLQSLAN</sequence>
<proteinExistence type="predicted"/>